<proteinExistence type="predicted"/>
<protein>
    <recommendedName>
        <fullName evidence="3">HTH HARE-type domain-containing protein</fullName>
    </recommendedName>
</protein>
<comment type="caution">
    <text evidence="1">The sequence shown here is derived from an EMBL/GenBank/DDBJ whole genome shotgun (WGS) entry which is preliminary data.</text>
</comment>
<dbReference type="RefSeq" id="WP_368572896.1">
    <property type="nucleotide sequence ID" value="NZ_JBDLOU010000016.1"/>
</dbReference>
<dbReference type="EMBL" id="JBDLOU010000016">
    <property type="protein sequence ID" value="MEX3738578.1"/>
    <property type="molecule type" value="Genomic_DNA"/>
</dbReference>
<organism evidence="1 2">
    <name type="scientific">Mycolicibacterium porcinum</name>
    <dbReference type="NCBI Taxonomy" id="39693"/>
    <lineage>
        <taxon>Bacteria</taxon>
        <taxon>Bacillati</taxon>
        <taxon>Actinomycetota</taxon>
        <taxon>Actinomycetes</taxon>
        <taxon>Mycobacteriales</taxon>
        <taxon>Mycobacteriaceae</taxon>
        <taxon>Mycolicibacterium</taxon>
    </lineage>
</organism>
<keyword evidence="2" id="KW-1185">Reference proteome</keyword>
<reference evidence="1 2" key="1">
    <citation type="submission" date="2024-04" db="EMBL/GenBank/DDBJ databases">
        <title>Genomic Markers of Mycobacteria.</title>
        <authorList>
            <person name="Soliman M.S."/>
            <person name="Elkholy A."/>
            <person name="Soliman N.S."/>
            <person name="Abbas A."/>
            <person name="Khayrat S."/>
            <person name="Shawky S."/>
        </authorList>
    </citation>
    <scope>NUCLEOTIDE SEQUENCE [LARGE SCALE GENOMIC DNA]</scope>
    <source>
        <strain evidence="1 2">Egy-CU-AM5</strain>
    </source>
</reference>
<evidence type="ECO:0000313" key="2">
    <source>
        <dbReference type="Proteomes" id="UP001558474"/>
    </source>
</evidence>
<sequence length="86" mass="9918">MDENEKPTMTEQELWEWLHNDEGFPVSRRTIKQAVIDREIVPTRYGNGNYFSKNDGWDFITSRKRPTATRYVGVNAGRKPTAQAGS</sequence>
<accession>A0ABV3VAY8</accession>
<name>A0ABV3VAY8_9MYCO</name>
<evidence type="ECO:0008006" key="3">
    <source>
        <dbReference type="Google" id="ProtNLM"/>
    </source>
</evidence>
<evidence type="ECO:0000313" key="1">
    <source>
        <dbReference type="EMBL" id="MEX3738578.1"/>
    </source>
</evidence>
<dbReference type="Proteomes" id="UP001558474">
    <property type="component" value="Unassembled WGS sequence"/>
</dbReference>
<gene>
    <name evidence="1" type="ORF">ABFW12_10040</name>
</gene>